<evidence type="ECO:0000256" key="2">
    <source>
        <dbReference type="SAM" id="MobiDB-lite"/>
    </source>
</evidence>
<dbReference type="PANTHER" id="PTHR16026:SF0">
    <property type="entry name" value="CARTILAGE ACIDIC PROTEIN 1"/>
    <property type="match status" value="1"/>
</dbReference>
<dbReference type="InterPro" id="IPR011519">
    <property type="entry name" value="UnbV_ASPIC"/>
</dbReference>
<dbReference type="InterPro" id="IPR027039">
    <property type="entry name" value="Crtac1"/>
</dbReference>
<dbReference type="SUPFAM" id="SSF69318">
    <property type="entry name" value="Integrin alpha N-terminal domain"/>
    <property type="match status" value="1"/>
</dbReference>
<dbReference type="RefSeq" id="WP_138660227.1">
    <property type="nucleotide sequence ID" value="NZ_VANS01000001.1"/>
</dbReference>
<sequence>MGRPDVGAWRRRAGPVGHGGRDGGGQDVRALALAAALCATGAWAEVRFEDRSGGLPEHRYTGGWTHFVGGGVAVLDCDDDGLPDLFAAGGDSPARLIRNRGAFRFDAAPLPAISGVTGAYPLDIDGDGALDLMVLRVGANMALRGDGACGFQDVTARWGLDGGDAWSTAFSATWVDGAPVLAVGNYVDRADPDGPFGTCDDNLLYRWRDGRFRAATLAPGYCALSMLFARDAGGTPRLRISNDRHYYLRGGSEQMYDLSLGRFLGPDDGWADVSLWGMGIASRDITGDGRAEVMLTSMGDQLLQLAQGDGTYAAAPYAIGTYAQRPHVGDDGRPSTGWHAEFGDLDNDARADLFIAKGNVDQMPGLAMEDPNSLLMQRADGTFHEASVAAGVATTARSRGAALADFDGDGRLDLVVVNRRAPMEIYRNATPGTGAWMQIELRADGPNTRAIGALVTVRAAGRAQVQEVTVGGGHASGQAGPLHFGLGTADRADIAVDWPGGRHTTMRDVVVNQRLTLRP</sequence>
<evidence type="ECO:0000259" key="3">
    <source>
        <dbReference type="Pfam" id="PF07593"/>
    </source>
</evidence>
<dbReference type="EMBL" id="VANS01000001">
    <property type="protein sequence ID" value="TMM54053.1"/>
    <property type="molecule type" value="Genomic_DNA"/>
</dbReference>
<dbReference type="OrthoDB" id="1488578at2"/>
<dbReference type="Pfam" id="PF07593">
    <property type="entry name" value="UnbV_ASPIC"/>
    <property type="match status" value="1"/>
</dbReference>
<dbReference type="PANTHER" id="PTHR16026">
    <property type="entry name" value="CARTILAGE ACIDIC PROTEIN 1"/>
    <property type="match status" value="1"/>
</dbReference>
<evidence type="ECO:0000256" key="1">
    <source>
        <dbReference type="ARBA" id="ARBA00022729"/>
    </source>
</evidence>
<dbReference type="Pfam" id="PF13517">
    <property type="entry name" value="FG-GAP_3"/>
    <property type="match status" value="3"/>
</dbReference>
<evidence type="ECO:0000313" key="5">
    <source>
        <dbReference type="Proteomes" id="UP000309550"/>
    </source>
</evidence>
<reference evidence="4 5" key="1">
    <citation type="submission" date="2019-05" db="EMBL/GenBank/DDBJ databases">
        <title>Sulfitobacter sabulilitoris sp. nov., isolated from a marine sand.</title>
        <authorList>
            <person name="Yoon J.-H."/>
        </authorList>
    </citation>
    <scope>NUCLEOTIDE SEQUENCE [LARGE SCALE GENOMIC DNA]</scope>
    <source>
        <strain evidence="4 5">HSMS-29</strain>
    </source>
</reference>
<name>A0A5S3PI73_9RHOB</name>
<feature type="domain" description="ASPIC/UnbV" evidence="3">
    <location>
        <begin position="450"/>
        <end position="516"/>
    </location>
</feature>
<keyword evidence="1" id="KW-0732">Signal</keyword>
<dbReference type="InterPro" id="IPR028994">
    <property type="entry name" value="Integrin_alpha_N"/>
</dbReference>
<evidence type="ECO:0000313" key="4">
    <source>
        <dbReference type="EMBL" id="TMM54053.1"/>
    </source>
</evidence>
<proteinExistence type="predicted"/>
<dbReference type="AlphaFoldDB" id="A0A5S3PI73"/>
<dbReference type="InterPro" id="IPR013517">
    <property type="entry name" value="FG-GAP"/>
</dbReference>
<accession>A0A5S3PI73</accession>
<comment type="caution">
    <text evidence="4">The sequence shown here is derived from an EMBL/GenBank/DDBJ whole genome shotgun (WGS) entry which is preliminary data.</text>
</comment>
<dbReference type="Gene3D" id="2.130.10.130">
    <property type="entry name" value="Integrin alpha, N-terminal"/>
    <property type="match status" value="1"/>
</dbReference>
<dbReference type="Proteomes" id="UP000309550">
    <property type="component" value="Unassembled WGS sequence"/>
</dbReference>
<organism evidence="4 5">
    <name type="scientific">Sulfitobacter sabulilitoris</name>
    <dbReference type="NCBI Taxonomy" id="2562655"/>
    <lineage>
        <taxon>Bacteria</taxon>
        <taxon>Pseudomonadati</taxon>
        <taxon>Pseudomonadota</taxon>
        <taxon>Alphaproteobacteria</taxon>
        <taxon>Rhodobacterales</taxon>
        <taxon>Roseobacteraceae</taxon>
        <taxon>Sulfitobacter</taxon>
    </lineage>
</organism>
<keyword evidence="5" id="KW-1185">Reference proteome</keyword>
<gene>
    <name evidence="4" type="ORF">FDT80_00135</name>
</gene>
<protein>
    <submittedName>
        <fullName evidence="4">CRTAC1 family protein</fullName>
    </submittedName>
</protein>
<feature type="region of interest" description="Disordered" evidence="2">
    <location>
        <begin position="1"/>
        <end position="22"/>
    </location>
</feature>